<evidence type="ECO:0000313" key="2">
    <source>
        <dbReference type="Proteomes" id="UP000225617"/>
    </source>
</evidence>
<dbReference type="RefSeq" id="YP_009597413.1">
    <property type="nucleotide sequence ID" value="NC_041899.1"/>
</dbReference>
<sequence>MSKKIVFLKGSNCAPCKQFEPVFDKLTAEFNLPVEKRTDDVDSLRKFGLRTVPAVVLVDVENGREEAHHILSGATLRSAVVSKAIQDFIDYVEE</sequence>
<dbReference type="KEGG" id="vg:40073044"/>
<dbReference type="EMBL" id="KX845404">
    <property type="protein sequence ID" value="APT41080.1"/>
    <property type="molecule type" value="Genomic_DNA"/>
</dbReference>
<dbReference type="CDD" id="cd02947">
    <property type="entry name" value="TRX_family"/>
    <property type="match status" value="1"/>
</dbReference>
<dbReference type="Gene3D" id="3.40.30.10">
    <property type="entry name" value="Glutaredoxin"/>
    <property type="match status" value="1"/>
</dbReference>
<dbReference type="GeneID" id="40073044"/>
<reference evidence="1" key="1">
    <citation type="submission" date="2017-01" db="EMBL/GenBank/DDBJ databases">
        <title>Complete Genome Sequence of two Novel Multi-drug resistant Klebsiella pneumoniae Phage vB_Kpn_IME260.</title>
        <authorList>
            <person name="Xing S."/>
            <person name="Pan X."/>
            <person name="Sun Q."/>
            <person name="Pei G."/>
            <person name="Mi Z."/>
            <person name="An X."/>
            <person name="Tong Y."/>
        </authorList>
    </citation>
    <scope>NUCLEOTIDE SEQUENCE [LARGE SCALE GENOMIC DNA]</scope>
</reference>
<accession>A0A1L6Z506</accession>
<keyword evidence="2" id="KW-1185">Reference proteome</keyword>
<protein>
    <submittedName>
        <fullName evidence="1">Thioredoxin</fullName>
    </submittedName>
</protein>
<name>A0A1L6Z506_9CAUD</name>
<dbReference type="Proteomes" id="UP000225617">
    <property type="component" value="Segment"/>
</dbReference>
<organism evidence="1 2">
    <name type="scientific">Klebsiella phage vB_Kpn_IME260</name>
    <dbReference type="NCBI Taxonomy" id="1912318"/>
    <lineage>
        <taxon>Viruses</taxon>
        <taxon>Duplodnaviria</taxon>
        <taxon>Heunggongvirae</taxon>
        <taxon>Uroviricota</taxon>
        <taxon>Caudoviricetes</taxon>
        <taxon>Demerecviridae</taxon>
        <taxon>Sugarlandvirus</taxon>
        <taxon>Sugarlandvirus IME260</taxon>
    </lineage>
</organism>
<dbReference type="OrthoDB" id="17227at10239"/>
<dbReference type="InterPro" id="IPR036249">
    <property type="entry name" value="Thioredoxin-like_sf"/>
</dbReference>
<evidence type="ECO:0000313" key="1">
    <source>
        <dbReference type="EMBL" id="APT41080.1"/>
    </source>
</evidence>
<proteinExistence type="predicted"/>
<dbReference type="SUPFAM" id="SSF52833">
    <property type="entry name" value="Thioredoxin-like"/>
    <property type="match status" value="1"/>
</dbReference>